<dbReference type="InterPro" id="IPR003682">
    <property type="entry name" value="rRNA_ssu_MeTfrase_G"/>
</dbReference>
<comment type="caution">
    <text evidence="6">Lacks conserved residue(s) required for the propagation of feature annotation.</text>
</comment>
<evidence type="ECO:0000256" key="3">
    <source>
        <dbReference type="ARBA" id="ARBA00022603"/>
    </source>
</evidence>
<dbReference type="GO" id="GO:0008168">
    <property type="term" value="F:methyltransferase activity"/>
    <property type="evidence" value="ECO:0007669"/>
    <property type="project" value="UniProtKB-KW"/>
</dbReference>
<evidence type="ECO:0000313" key="8">
    <source>
        <dbReference type="Proteomes" id="UP001295463"/>
    </source>
</evidence>
<accession>A0ABN8HM36</accession>
<dbReference type="PANTHER" id="PTHR31760:SF0">
    <property type="entry name" value="S-ADENOSYL-L-METHIONINE-DEPENDENT METHYLTRANSFERASES SUPERFAMILY PROTEIN"/>
    <property type="match status" value="1"/>
</dbReference>
<dbReference type="NCBIfam" id="TIGR00138">
    <property type="entry name" value="rsmG_gidB"/>
    <property type="match status" value="1"/>
</dbReference>
<dbReference type="RefSeq" id="WP_305733446.1">
    <property type="nucleotide sequence ID" value="NZ_OW150024.1"/>
</dbReference>
<organism evidence="7 8">
    <name type="scientific">Trichlorobacter ammonificans</name>
    <dbReference type="NCBI Taxonomy" id="2916410"/>
    <lineage>
        <taxon>Bacteria</taxon>
        <taxon>Pseudomonadati</taxon>
        <taxon>Thermodesulfobacteriota</taxon>
        <taxon>Desulfuromonadia</taxon>
        <taxon>Geobacterales</taxon>
        <taxon>Geobacteraceae</taxon>
        <taxon>Trichlorobacter</taxon>
    </lineage>
</organism>
<keyword evidence="1 6" id="KW-0963">Cytoplasm</keyword>
<comment type="function">
    <text evidence="6">Specifically methylates the N7 position of a guanine in 16S rRNA.</text>
</comment>
<feature type="binding site" evidence="6">
    <location>
        <position position="75"/>
    </location>
    <ligand>
        <name>S-adenosyl-L-methionine</name>
        <dbReference type="ChEBI" id="CHEBI:59789"/>
    </ligand>
</feature>
<feature type="binding site" evidence="6">
    <location>
        <position position="143"/>
    </location>
    <ligand>
        <name>S-adenosyl-L-methionine</name>
        <dbReference type="ChEBI" id="CHEBI:59789"/>
    </ligand>
</feature>
<dbReference type="PANTHER" id="PTHR31760">
    <property type="entry name" value="S-ADENOSYL-L-METHIONINE-DEPENDENT METHYLTRANSFERASES SUPERFAMILY PROTEIN"/>
    <property type="match status" value="1"/>
</dbReference>
<evidence type="ECO:0000256" key="1">
    <source>
        <dbReference type="ARBA" id="ARBA00022490"/>
    </source>
</evidence>
<protein>
    <recommendedName>
        <fullName evidence="6">Ribosomal RNA small subunit methyltransferase G</fullName>
        <ecNumber evidence="6">2.1.1.-</ecNumber>
    </recommendedName>
    <alternativeName>
        <fullName evidence="6">16S rRNA 7-methylguanosine methyltransferase</fullName>
        <shortName evidence="6">16S rRNA m7G methyltransferase</shortName>
    </alternativeName>
</protein>
<dbReference type="InterPro" id="IPR029063">
    <property type="entry name" value="SAM-dependent_MTases_sf"/>
</dbReference>
<dbReference type="CDD" id="cd02440">
    <property type="entry name" value="AdoMet_MTases"/>
    <property type="match status" value="1"/>
</dbReference>
<dbReference type="Proteomes" id="UP001295463">
    <property type="component" value="Chromosome"/>
</dbReference>
<dbReference type="EMBL" id="OW150024">
    <property type="protein sequence ID" value="CAH2032710.1"/>
    <property type="molecule type" value="Genomic_DNA"/>
</dbReference>
<dbReference type="Pfam" id="PF02527">
    <property type="entry name" value="GidB"/>
    <property type="match status" value="1"/>
</dbReference>
<keyword evidence="5 6" id="KW-0949">S-adenosyl-L-methionine</keyword>
<dbReference type="GO" id="GO:0032259">
    <property type="term" value="P:methylation"/>
    <property type="evidence" value="ECO:0007669"/>
    <property type="project" value="UniProtKB-KW"/>
</dbReference>
<comment type="subcellular location">
    <subcellularLocation>
        <location evidence="6">Cytoplasm</location>
    </subcellularLocation>
</comment>
<feature type="binding site" evidence="6">
    <location>
        <position position="80"/>
    </location>
    <ligand>
        <name>S-adenosyl-L-methionine</name>
        <dbReference type="ChEBI" id="CHEBI:59789"/>
    </ligand>
</feature>
<evidence type="ECO:0000256" key="5">
    <source>
        <dbReference type="ARBA" id="ARBA00022691"/>
    </source>
</evidence>
<evidence type="ECO:0000256" key="6">
    <source>
        <dbReference type="HAMAP-Rule" id="MF_00074"/>
    </source>
</evidence>
<dbReference type="SUPFAM" id="SSF53335">
    <property type="entry name" value="S-adenosyl-L-methionine-dependent methyltransferases"/>
    <property type="match status" value="1"/>
</dbReference>
<feature type="binding site" evidence="6">
    <location>
        <begin position="126"/>
        <end position="127"/>
    </location>
    <ligand>
        <name>S-adenosyl-L-methionine</name>
        <dbReference type="ChEBI" id="CHEBI:59789"/>
    </ligand>
</feature>
<name>A0ABN8HM36_9BACT</name>
<keyword evidence="8" id="KW-1185">Reference proteome</keyword>
<comment type="similarity">
    <text evidence="6">Belongs to the methyltransferase superfamily. RNA methyltransferase RsmG family.</text>
</comment>
<dbReference type="HAMAP" id="MF_00074">
    <property type="entry name" value="16SrRNA_methyltr_G"/>
    <property type="match status" value="1"/>
</dbReference>
<keyword evidence="4 6" id="KW-0808">Transferase</keyword>
<keyword evidence="2 6" id="KW-0698">rRNA processing</keyword>
<proteinExistence type="inferred from homology"/>
<reference evidence="7 8" key="1">
    <citation type="submission" date="2022-03" db="EMBL/GenBank/DDBJ databases">
        <authorList>
            <person name="Koch H."/>
        </authorList>
    </citation>
    <scope>NUCLEOTIDE SEQUENCE [LARGE SCALE GENOMIC DNA]</scope>
    <source>
        <strain evidence="7 8">G1</strain>
    </source>
</reference>
<gene>
    <name evidence="6 7" type="primary">rsmG</name>
    <name evidence="7" type="ORF">GEAMG1_2874</name>
</gene>
<keyword evidence="3 6" id="KW-0489">Methyltransferase</keyword>
<dbReference type="EC" id="2.1.1.-" evidence="6"/>
<evidence type="ECO:0000313" key="7">
    <source>
        <dbReference type="EMBL" id="CAH2032710.1"/>
    </source>
</evidence>
<dbReference type="PIRSF" id="PIRSF003078">
    <property type="entry name" value="GidB"/>
    <property type="match status" value="1"/>
</dbReference>
<evidence type="ECO:0000256" key="2">
    <source>
        <dbReference type="ARBA" id="ARBA00022552"/>
    </source>
</evidence>
<sequence>MSRELLLEGAKGFGLELSERMLEQLTLFQVELKRWNRAFNLTALKNDEQIVIKHFIDSFSVVPLLGQEELVLDVGSGAGLPGIVAAILRGDLAITSLDAVDKKVRFQRHICRLLGLERVTAVHERVETHLEQNSGRYHVVTSRAFRDPLRFVQVAHQLIRPGGRLIAMVAGDGREYSAVVSVIEEQFALRHRATRHYRLPRGMGERSLVVFEQT</sequence>
<evidence type="ECO:0000256" key="4">
    <source>
        <dbReference type="ARBA" id="ARBA00022679"/>
    </source>
</evidence>
<dbReference type="Gene3D" id="3.40.50.150">
    <property type="entry name" value="Vaccinia Virus protein VP39"/>
    <property type="match status" value="1"/>
</dbReference>